<evidence type="ECO:0000256" key="4">
    <source>
        <dbReference type="SAM" id="MobiDB-lite"/>
    </source>
</evidence>
<comment type="similarity">
    <text evidence="1">Belongs to the eukaryotic ribosomal protein P1/P2 family.</text>
</comment>
<dbReference type="Gene3D" id="1.10.10.1410">
    <property type="match status" value="1"/>
</dbReference>
<sequence length="120" mass="12390">MPLSKEQHDELCVSYASLILFDGEAEITSDALMSVITASGNEVEPYWPTLFAGFLSKEGRIMDLITSGGPSAGGGGAAASGNTAAGEEDATAAKDEPKEEEADMDLGGGMDMFGGDDDDY</sequence>
<dbReference type="Pfam" id="PF00428">
    <property type="entry name" value="Ribosomal_60s"/>
    <property type="match status" value="1"/>
</dbReference>
<dbReference type="InParanoid" id="A0A024G6R9"/>
<dbReference type="EMBL" id="CAIX01000033">
    <property type="protein sequence ID" value="CCI42422.1"/>
    <property type="molecule type" value="Genomic_DNA"/>
</dbReference>
<dbReference type="STRING" id="65357.A0A024G6R9"/>
<keyword evidence="3" id="KW-0687">Ribonucleoprotein</keyword>
<dbReference type="OrthoDB" id="2194681at2759"/>
<dbReference type="GO" id="GO:0002181">
    <property type="term" value="P:cytoplasmic translation"/>
    <property type="evidence" value="ECO:0007669"/>
    <property type="project" value="TreeGrafter"/>
</dbReference>
<comment type="caution">
    <text evidence="5">The sequence shown here is derived from an EMBL/GenBank/DDBJ whole genome shotgun (WGS) entry which is preliminary data.</text>
</comment>
<evidence type="ECO:0000256" key="3">
    <source>
        <dbReference type="ARBA" id="ARBA00023274"/>
    </source>
</evidence>
<dbReference type="CDD" id="cd05831">
    <property type="entry name" value="Ribosomal_P1"/>
    <property type="match status" value="1"/>
</dbReference>
<dbReference type="PANTHER" id="PTHR45696:SF10">
    <property type="entry name" value="LARGE RIBOSOMAL SUBUNIT PROTEIN P1"/>
    <property type="match status" value="1"/>
</dbReference>
<evidence type="ECO:0000313" key="6">
    <source>
        <dbReference type="Proteomes" id="UP000053237"/>
    </source>
</evidence>
<evidence type="ECO:0008006" key="7">
    <source>
        <dbReference type="Google" id="ProtNLM"/>
    </source>
</evidence>
<proteinExistence type="inferred from homology"/>
<dbReference type="AlphaFoldDB" id="A0A024G6R9"/>
<protein>
    <recommendedName>
        <fullName evidence="7">60S acidic ribosomal protein P1</fullName>
    </recommendedName>
</protein>
<accession>A0A024G6R9</accession>
<dbReference type="InterPro" id="IPR038716">
    <property type="entry name" value="P1/P2_N_sf"/>
</dbReference>
<dbReference type="GO" id="GO:0043021">
    <property type="term" value="F:ribonucleoprotein complex binding"/>
    <property type="evidence" value="ECO:0007669"/>
    <property type="project" value="TreeGrafter"/>
</dbReference>
<evidence type="ECO:0000313" key="5">
    <source>
        <dbReference type="EMBL" id="CCI42422.1"/>
    </source>
</evidence>
<dbReference type="Proteomes" id="UP000053237">
    <property type="component" value="Unassembled WGS sequence"/>
</dbReference>
<keyword evidence="6" id="KW-1185">Reference proteome</keyword>
<organism evidence="5 6">
    <name type="scientific">Albugo candida</name>
    <dbReference type="NCBI Taxonomy" id="65357"/>
    <lineage>
        <taxon>Eukaryota</taxon>
        <taxon>Sar</taxon>
        <taxon>Stramenopiles</taxon>
        <taxon>Oomycota</taxon>
        <taxon>Peronosporomycetes</taxon>
        <taxon>Albuginales</taxon>
        <taxon>Albuginaceae</taxon>
        <taxon>Albugo</taxon>
    </lineage>
</organism>
<dbReference type="GO" id="GO:0030295">
    <property type="term" value="F:protein kinase activator activity"/>
    <property type="evidence" value="ECO:0007669"/>
    <property type="project" value="TreeGrafter"/>
</dbReference>
<feature type="region of interest" description="Disordered" evidence="4">
    <location>
        <begin position="66"/>
        <end position="120"/>
    </location>
</feature>
<dbReference type="GO" id="GO:0003735">
    <property type="term" value="F:structural constituent of ribosome"/>
    <property type="evidence" value="ECO:0007669"/>
    <property type="project" value="TreeGrafter"/>
</dbReference>
<keyword evidence="2" id="KW-0689">Ribosomal protein</keyword>
<dbReference type="FunFam" id="1.10.10.1410:FF:000002">
    <property type="entry name" value="60S acidic ribosomal protein P2"/>
    <property type="match status" value="1"/>
</dbReference>
<dbReference type="PANTHER" id="PTHR45696">
    <property type="entry name" value="60S ACIDIC RIBOSOMAL PROTEIN P1"/>
    <property type="match status" value="1"/>
</dbReference>
<reference evidence="5 6" key="1">
    <citation type="submission" date="2012-05" db="EMBL/GenBank/DDBJ databases">
        <title>Recombination and specialization in a pathogen metapopulation.</title>
        <authorList>
            <person name="Gardiner A."/>
            <person name="Kemen E."/>
            <person name="Schultz-Larsen T."/>
            <person name="MacLean D."/>
            <person name="Van Oosterhout C."/>
            <person name="Jones J.D.G."/>
        </authorList>
    </citation>
    <scope>NUCLEOTIDE SEQUENCE [LARGE SCALE GENOMIC DNA]</scope>
    <source>
        <strain evidence="5 6">Ac Nc2</strain>
    </source>
</reference>
<evidence type="ECO:0000256" key="2">
    <source>
        <dbReference type="ARBA" id="ARBA00022980"/>
    </source>
</evidence>
<name>A0A024G6R9_9STRA</name>
<evidence type="ECO:0000256" key="1">
    <source>
        <dbReference type="ARBA" id="ARBA00005436"/>
    </source>
</evidence>
<dbReference type="GO" id="GO:0022625">
    <property type="term" value="C:cytosolic large ribosomal subunit"/>
    <property type="evidence" value="ECO:0007669"/>
    <property type="project" value="TreeGrafter"/>
</dbReference>
<gene>
    <name evidence="5" type="ORF">BN9_032060</name>
</gene>